<protein>
    <submittedName>
        <fullName evidence="1">Uncharacterized protein</fullName>
    </submittedName>
</protein>
<dbReference type="Proteomes" id="UP000317624">
    <property type="component" value="Unassembled WGS sequence"/>
</dbReference>
<dbReference type="EMBL" id="VMRJ01000006">
    <property type="protein sequence ID" value="TVT37854.1"/>
    <property type="molecule type" value="Genomic_DNA"/>
</dbReference>
<gene>
    <name evidence="1" type="ORF">FNT36_22100</name>
</gene>
<dbReference type="RefSeq" id="WP_144852262.1">
    <property type="nucleotide sequence ID" value="NZ_VMRJ01000006.1"/>
</dbReference>
<name>A0A558BMX1_9BACT</name>
<reference evidence="1 2" key="1">
    <citation type="submission" date="2019-07" db="EMBL/GenBank/DDBJ databases">
        <title>Hymenobacter sp. straun FUR1 Genome sequencing and assembly.</title>
        <authorList>
            <person name="Chhetri G."/>
        </authorList>
    </citation>
    <scope>NUCLEOTIDE SEQUENCE [LARGE SCALE GENOMIC DNA]</scope>
    <source>
        <strain evidence="1 2">Fur1</strain>
    </source>
</reference>
<dbReference type="AlphaFoldDB" id="A0A558BMX1"/>
<evidence type="ECO:0000313" key="1">
    <source>
        <dbReference type="EMBL" id="TVT37854.1"/>
    </source>
</evidence>
<keyword evidence="2" id="KW-1185">Reference proteome</keyword>
<evidence type="ECO:0000313" key="2">
    <source>
        <dbReference type="Proteomes" id="UP000317624"/>
    </source>
</evidence>
<proteinExistence type="predicted"/>
<organism evidence="1 2">
    <name type="scientific">Hymenobacter setariae</name>
    <dbReference type="NCBI Taxonomy" id="2594794"/>
    <lineage>
        <taxon>Bacteria</taxon>
        <taxon>Pseudomonadati</taxon>
        <taxon>Bacteroidota</taxon>
        <taxon>Cytophagia</taxon>
        <taxon>Cytophagales</taxon>
        <taxon>Hymenobacteraceae</taxon>
        <taxon>Hymenobacter</taxon>
    </lineage>
</organism>
<dbReference type="OrthoDB" id="1454031at2"/>
<comment type="caution">
    <text evidence="1">The sequence shown here is derived from an EMBL/GenBank/DDBJ whole genome shotgun (WGS) entry which is preliminary data.</text>
</comment>
<sequence length="313" mass="35865">MTGQYLNTRKPINTKQLSYEKFLATTDRFALSLILKAKRTYPSPGDPAFAREFLLRGLRFYINEPKDGIGKSVIDMFDMSFKLGISLRATLIQILRYVIKEQQRVLTYKPQVTRKAVLKKWGRIPLPWFSHVERYEDGVLHSKVYRVKGETVVEYVKEGEILGPYENRLLSHPSFLTLWTFLISVYASRKLNKLYDEYDTGKHPLALAHATIKEIAQEVEDTSPVGTSSKDTKKMVWLGTQKQLAELFAQLESKGWLRAPVSSAIKRAFTKSDSIQQILKPGVIKGGTNRPYPEIFTTEYTECFDGISKNKNL</sequence>
<accession>A0A558BMX1</accession>